<gene>
    <name evidence="7" type="ORF">AUC61_06090</name>
</gene>
<dbReference type="Proteomes" id="UP001320513">
    <property type="component" value="Unassembled WGS sequence"/>
</dbReference>
<protein>
    <submittedName>
        <fullName evidence="7">Hemin ABC transporter ATP-binding protein</fullName>
    </submittedName>
</protein>
<evidence type="ECO:0000256" key="4">
    <source>
        <dbReference type="ARBA" id="ARBA00022967"/>
    </source>
</evidence>
<evidence type="ECO:0000256" key="5">
    <source>
        <dbReference type="ARBA" id="ARBA00037066"/>
    </source>
</evidence>
<reference evidence="7 8" key="1">
    <citation type="submission" date="2015-12" db="EMBL/GenBank/DDBJ databases">
        <title>Phylogenomics in the description of a new species in the Pseudomonas syringae group.</title>
        <authorList>
            <person name="Busquets A."/>
            <person name="Gomila M."/>
            <person name="Beiki F."/>
            <person name="Rahimian H."/>
            <person name="Mulet M."/>
            <person name="Sanchez D."/>
            <person name="Garcia-Valdes E."/>
            <person name="Lalucat J."/>
        </authorList>
    </citation>
    <scope>NUCLEOTIDE SEQUENCE [LARGE SCALE GENOMIC DNA]</scope>
    <source>
        <strain evidence="7 8">S25</strain>
    </source>
</reference>
<accession>A0ABS9ZGZ7</accession>
<dbReference type="PANTHER" id="PTHR42794">
    <property type="entry name" value="HEMIN IMPORT ATP-BINDING PROTEIN HMUV"/>
    <property type="match status" value="1"/>
</dbReference>
<keyword evidence="2" id="KW-0547">Nucleotide-binding</keyword>
<sequence>MLSVSGLGLQTGDNWRLRDIDLSLFEGEVLGVLGPNGAGKSSLFGAMSGELSPSSGEVLLEGQPLNKWTGRERAQKMTVLPQTSTLEFDFLANQVVSFGRLPHDSGAQADAEIVEQVLAHCALGHLTQRTYTQLSGGERQRVQLARALAQLWPAASGKTLLLDEPTAALDPRHQHASLQRIRQLAADGVSVALVLHDLNLAARYCDRLLLLAEGRIHALGTPAEVLQPHLLHEVFGLEVLIQEHPMDGYPVVIVR</sequence>
<proteinExistence type="predicted"/>
<keyword evidence="3 7" id="KW-0067">ATP-binding</keyword>
<dbReference type="PROSITE" id="PS50893">
    <property type="entry name" value="ABC_TRANSPORTER_2"/>
    <property type="match status" value="1"/>
</dbReference>
<organism evidence="7 8">
    <name type="scientific">Pseudomonas maioricensis</name>
    <dbReference type="NCBI Taxonomy" id="1766623"/>
    <lineage>
        <taxon>Bacteria</taxon>
        <taxon>Pseudomonadati</taxon>
        <taxon>Pseudomonadota</taxon>
        <taxon>Gammaproteobacteria</taxon>
        <taxon>Pseudomonadales</taxon>
        <taxon>Pseudomonadaceae</taxon>
        <taxon>Pseudomonas</taxon>
    </lineage>
</organism>
<dbReference type="EMBL" id="LOHG01000003">
    <property type="protein sequence ID" value="MCI8209103.1"/>
    <property type="molecule type" value="Genomic_DNA"/>
</dbReference>
<keyword evidence="1" id="KW-0813">Transport</keyword>
<evidence type="ECO:0000256" key="3">
    <source>
        <dbReference type="ARBA" id="ARBA00022840"/>
    </source>
</evidence>
<dbReference type="SMART" id="SM00382">
    <property type="entry name" value="AAA"/>
    <property type="match status" value="1"/>
</dbReference>
<evidence type="ECO:0000256" key="1">
    <source>
        <dbReference type="ARBA" id="ARBA00022448"/>
    </source>
</evidence>
<evidence type="ECO:0000256" key="2">
    <source>
        <dbReference type="ARBA" id="ARBA00022741"/>
    </source>
</evidence>
<keyword evidence="4" id="KW-1278">Translocase</keyword>
<comment type="caution">
    <text evidence="7">The sequence shown here is derived from an EMBL/GenBank/DDBJ whole genome shotgun (WGS) entry which is preliminary data.</text>
</comment>
<dbReference type="SUPFAM" id="SSF52540">
    <property type="entry name" value="P-loop containing nucleoside triphosphate hydrolases"/>
    <property type="match status" value="1"/>
</dbReference>
<dbReference type="CDD" id="cd03214">
    <property type="entry name" value="ABC_Iron-Siderophores_B12_Hemin"/>
    <property type="match status" value="1"/>
</dbReference>
<dbReference type="InterPro" id="IPR003439">
    <property type="entry name" value="ABC_transporter-like_ATP-bd"/>
</dbReference>
<evidence type="ECO:0000259" key="6">
    <source>
        <dbReference type="PROSITE" id="PS50893"/>
    </source>
</evidence>
<dbReference type="GO" id="GO:0005524">
    <property type="term" value="F:ATP binding"/>
    <property type="evidence" value="ECO:0007669"/>
    <property type="project" value="UniProtKB-KW"/>
</dbReference>
<dbReference type="InterPro" id="IPR017871">
    <property type="entry name" value="ABC_transporter-like_CS"/>
</dbReference>
<dbReference type="Pfam" id="PF00005">
    <property type="entry name" value="ABC_tran"/>
    <property type="match status" value="1"/>
</dbReference>
<comment type="function">
    <text evidence="5">Part of the ABC transporter complex HmuTUV involved in hemin import. Responsible for energy coupling to the transport system.</text>
</comment>
<name>A0ABS9ZGZ7_9PSED</name>
<evidence type="ECO:0000313" key="8">
    <source>
        <dbReference type="Proteomes" id="UP001320513"/>
    </source>
</evidence>
<dbReference type="RefSeq" id="WP_243245014.1">
    <property type="nucleotide sequence ID" value="NZ_LOHG01000003.1"/>
</dbReference>
<dbReference type="PANTHER" id="PTHR42794:SF1">
    <property type="entry name" value="HEMIN IMPORT ATP-BINDING PROTEIN HMUV"/>
    <property type="match status" value="1"/>
</dbReference>
<dbReference type="InterPro" id="IPR027417">
    <property type="entry name" value="P-loop_NTPase"/>
</dbReference>
<dbReference type="PROSITE" id="PS00211">
    <property type="entry name" value="ABC_TRANSPORTER_1"/>
    <property type="match status" value="1"/>
</dbReference>
<dbReference type="InterPro" id="IPR003593">
    <property type="entry name" value="AAA+_ATPase"/>
</dbReference>
<dbReference type="NCBIfam" id="NF010068">
    <property type="entry name" value="PRK13548.1"/>
    <property type="match status" value="1"/>
</dbReference>
<evidence type="ECO:0000313" key="7">
    <source>
        <dbReference type="EMBL" id="MCI8209103.1"/>
    </source>
</evidence>
<dbReference type="Gene3D" id="3.40.50.300">
    <property type="entry name" value="P-loop containing nucleotide triphosphate hydrolases"/>
    <property type="match status" value="1"/>
</dbReference>
<keyword evidence="8" id="KW-1185">Reference proteome</keyword>
<feature type="domain" description="ABC transporter" evidence="6">
    <location>
        <begin position="2"/>
        <end position="238"/>
    </location>
</feature>